<name>A0ABZ2RTL4_9BACT</name>
<dbReference type="RefSeq" id="WP_205499525.1">
    <property type="nucleotide sequence ID" value="NZ_CP148066.1"/>
</dbReference>
<sequence>MYGMVFYLDKKTLIAEYGENYHDGYEEIRSILRRYGFHWLSNSFYYSRSLNNLANMYRAIRSLKRIDWFKKSLISFNVFKMDDLSDFTELMKDEWNPSVPMK</sequence>
<reference evidence="1" key="1">
    <citation type="submission" date="2024-03" db="EMBL/GenBank/DDBJ databases">
        <title>Complete genome sequence of Mycoplasma gypis type strain B1/T1.</title>
        <authorList>
            <person name="Spergser J."/>
        </authorList>
    </citation>
    <scope>NUCLEOTIDE SEQUENCE [LARGE SCALE GENOMIC DNA]</scope>
    <source>
        <strain evidence="1">B1/T1</strain>
    </source>
</reference>
<evidence type="ECO:0000313" key="1">
    <source>
        <dbReference type="EMBL" id="WXL28434.1"/>
    </source>
</evidence>
<accession>A0ABZ2RTL4</accession>
<evidence type="ECO:0000313" key="2">
    <source>
        <dbReference type="Proteomes" id="UP001460679"/>
    </source>
</evidence>
<dbReference type="Gene3D" id="3.30.70.240">
    <property type="match status" value="1"/>
</dbReference>
<dbReference type="Proteomes" id="UP001460679">
    <property type="component" value="Chromosome"/>
</dbReference>
<organism evidence="1 2">
    <name type="scientific">[Mycoplasma] gypis</name>
    <dbReference type="NCBI Taxonomy" id="92404"/>
    <lineage>
        <taxon>Bacteria</taxon>
        <taxon>Bacillati</taxon>
        <taxon>Mycoplasmatota</taxon>
        <taxon>Mycoplasmoidales</taxon>
        <taxon>Metamycoplasmataceae</taxon>
        <taxon>Metamycoplasma</taxon>
    </lineage>
</organism>
<gene>
    <name evidence="1" type="ORF">WG616_00150</name>
</gene>
<dbReference type="EMBL" id="CP148066">
    <property type="protein sequence ID" value="WXL28434.1"/>
    <property type="molecule type" value="Genomic_DNA"/>
</dbReference>
<proteinExistence type="predicted"/>
<keyword evidence="2" id="KW-1185">Reference proteome</keyword>
<protein>
    <submittedName>
        <fullName evidence="1">Virulence protein</fullName>
    </submittedName>
</protein>